<dbReference type="OrthoDB" id="9803871at2"/>
<dbReference type="Proteomes" id="UP000269923">
    <property type="component" value="Unassembled WGS sequence"/>
</dbReference>
<comment type="function">
    <text evidence="9 11">Catalyzes the formation of dTDP-glucose, from dTTP and glucose 1-phosphate, as well as its pyrophosphorolysis.</text>
</comment>
<evidence type="ECO:0000313" key="13">
    <source>
        <dbReference type="EMBL" id="RRD90299.1"/>
    </source>
</evidence>
<dbReference type="EMBL" id="RQYC01000006">
    <property type="protein sequence ID" value="RRD90299.1"/>
    <property type="molecule type" value="Genomic_DNA"/>
</dbReference>
<dbReference type="STRING" id="1121352.GCA_000620925_00772"/>
<comment type="similarity">
    <text evidence="2 11">Belongs to the glucose-1-phosphate thymidylyltransferase family.</text>
</comment>
<dbReference type="SUPFAM" id="SSF53448">
    <property type="entry name" value="Nucleotide-diphospho-sugar transferases"/>
    <property type="match status" value="1"/>
</dbReference>
<dbReference type="CDD" id="cd02538">
    <property type="entry name" value="G1P_TT_short"/>
    <property type="match status" value="1"/>
</dbReference>
<evidence type="ECO:0000256" key="1">
    <source>
        <dbReference type="ARBA" id="ARBA00001946"/>
    </source>
</evidence>
<dbReference type="NCBIfam" id="TIGR01207">
    <property type="entry name" value="rmlA"/>
    <property type="match status" value="1"/>
</dbReference>
<keyword evidence="14" id="KW-1185">Reference proteome</keyword>
<proteinExistence type="inferred from homology"/>
<dbReference type="InterPro" id="IPR005835">
    <property type="entry name" value="NTP_transferase_dom"/>
</dbReference>
<evidence type="ECO:0000256" key="11">
    <source>
        <dbReference type="RuleBase" id="RU003706"/>
    </source>
</evidence>
<protein>
    <recommendedName>
        <fullName evidence="4 11">Glucose-1-phosphate thymidylyltransferase</fullName>
        <ecNumber evidence="4 11">2.7.7.24</ecNumber>
    </recommendedName>
</protein>
<keyword evidence="8 11" id="KW-0460">Magnesium</keyword>
<evidence type="ECO:0000259" key="12">
    <source>
        <dbReference type="Pfam" id="PF00483"/>
    </source>
</evidence>
<evidence type="ECO:0000256" key="7">
    <source>
        <dbReference type="ARBA" id="ARBA00022723"/>
    </source>
</evidence>
<dbReference type="PANTHER" id="PTHR43532:SF4">
    <property type="entry name" value="GLUCOSE-1-PHOSPHATE THYMIDYLYLTRANSFERASE 2"/>
    <property type="match status" value="1"/>
</dbReference>
<evidence type="ECO:0000256" key="8">
    <source>
        <dbReference type="ARBA" id="ARBA00022842"/>
    </source>
</evidence>
<dbReference type="InterPro" id="IPR029044">
    <property type="entry name" value="Nucleotide-diphossugar_trans"/>
</dbReference>
<comment type="subunit">
    <text evidence="3">Homotetramer.</text>
</comment>
<comment type="catalytic activity">
    <reaction evidence="10 11">
        <text>dTTP + alpha-D-glucose 1-phosphate + H(+) = dTDP-alpha-D-glucose + diphosphate</text>
        <dbReference type="Rhea" id="RHEA:15225"/>
        <dbReference type="ChEBI" id="CHEBI:15378"/>
        <dbReference type="ChEBI" id="CHEBI:33019"/>
        <dbReference type="ChEBI" id="CHEBI:37568"/>
        <dbReference type="ChEBI" id="CHEBI:57477"/>
        <dbReference type="ChEBI" id="CHEBI:58601"/>
        <dbReference type="EC" id="2.7.7.24"/>
    </reaction>
</comment>
<evidence type="ECO:0000256" key="4">
    <source>
        <dbReference type="ARBA" id="ARBA00012461"/>
    </source>
</evidence>
<organism evidence="13 14">
    <name type="scientific">Conchiformibius steedae</name>
    <dbReference type="NCBI Taxonomy" id="153493"/>
    <lineage>
        <taxon>Bacteria</taxon>
        <taxon>Pseudomonadati</taxon>
        <taxon>Pseudomonadota</taxon>
        <taxon>Betaproteobacteria</taxon>
        <taxon>Neisseriales</taxon>
        <taxon>Neisseriaceae</taxon>
        <taxon>Conchiformibius</taxon>
    </lineage>
</organism>
<accession>A0A3P2A4M2</accession>
<keyword evidence="7 11" id="KW-0479">Metal-binding</keyword>
<sequence>MKGILLAGGTGSRLFPTTFGVSKHLLPVYDKPMIYYPLSVLMLAGIREILLISTAQDAGAFKRLLGTGADFGIQLSYAVQQRPDGLAQALTIGEAFCAGEAVCLVLGDNVFYGAGFGGALQAAAAHTHGATVFAKQVPDPQRFGVVSFDETGRARDLQEKPAQPVSDWAVAGLYFYDGGVADKVRSLRPSARGELEITDLNRLYLQEGLLRVQTLGRGFVWLDAGTPESLHQASAFVRTVQQAQQNYIACLEEIAWRKGWLSTDGLAAAAYRHAQTAYGDYLAQLCRSAASLTS</sequence>
<reference evidence="13 14" key="1">
    <citation type="submission" date="2018-11" db="EMBL/GenBank/DDBJ databases">
        <title>Genomes From Bacteria Associated with the Canine Oral Cavity: a Test Case for Automated Genome-Based Taxonomic Assignment.</title>
        <authorList>
            <person name="Coil D.A."/>
            <person name="Jospin G."/>
            <person name="Darling A.E."/>
            <person name="Wallis C."/>
            <person name="Davis I.J."/>
            <person name="Harris S."/>
            <person name="Eisen J.A."/>
            <person name="Holcombe L.J."/>
            <person name="O'Flynn C."/>
        </authorList>
    </citation>
    <scope>NUCLEOTIDE SEQUENCE [LARGE SCALE GENOMIC DNA]</scope>
    <source>
        <strain evidence="13 14">COT-280</strain>
    </source>
</reference>
<comment type="caution">
    <text evidence="13">The sequence shown here is derived from an EMBL/GenBank/DDBJ whole genome shotgun (WGS) entry which is preliminary data.</text>
</comment>
<feature type="domain" description="Nucleotidyl transferase" evidence="12">
    <location>
        <begin position="2"/>
        <end position="238"/>
    </location>
</feature>
<keyword evidence="6 11" id="KW-0548">Nucleotidyltransferase</keyword>
<gene>
    <name evidence="13" type="primary">rfbA</name>
    <name evidence="13" type="ORF">EII21_05085</name>
</gene>
<dbReference type="Gene3D" id="3.90.550.10">
    <property type="entry name" value="Spore Coat Polysaccharide Biosynthesis Protein SpsA, Chain A"/>
    <property type="match status" value="1"/>
</dbReference>
<dbReference type="PANTHER" id="PTHR43532">
    <property type="entry name" value="GLUCOSE-1-PHOSPHATE THYMIDYLYLTRANSFERASE"/>
    <property type="match status" value="1"/>
</dbReference>
<dbReference type="GO" id="GO:0046872">
    <property type="term" value="F:metal ion binding"/>
    <property type="evidence" value="ECO:0007669"/>
    <property type="project" value="UniProtKB-KW"/>
</dbReference>
<dbReference type="InterPro" id="IPR005907">
    <property type="entry name" value="G1P_thy_trans_s"/>
</dbReference>
<dbReference type="AlphaFoldDB" id="A0A3P2A4M2"/>
<dbReference type="EC" id="2.7.7.24" evidence="4 11"/>
<dbReference type="RefSeq" id="WP_124794513.1">
    <property type="nucleotide sequence ID" value="NZ_RQYC01000006.1"/>
</dbReference>
<evidence type="ECO:0000256" key="9">
    <source>
        <dbReference type="ARBA" id="ARBA00037065"/>
    </source>
</evidence>
<keyword evidence="5 11" id="KW-0808">Transferase</keyword>
<evidence type="ECO:0000256" key="3">
    <source>
        <dbReference type="ARBA" id="ARBA00011881"/>
    </source>
</evidence>
<evidence type="ECO:0000256" key="5">
    <source>
        <dbReference type="ARBA" id="ARBA00022679"/>
    </source>
</evidence>
<evidence type="ECO:0000256" key="10">
    <source>
        <dbReference type="ARBA" id="ARBA00049336"/>
    </source>
</evidence>
<name>A0A3P2A4M2_9NEIS</name>
<evidence type="ECO:0000256" key="2">
    <source>
        <dbReference type="ARBA" id="ARBA00010480"/>
    </source>
</evidence>
<evidence type="ECO:0000313" key="14">
    <source>
        <dbReference type="Proteomes" id="UP000269923"/>
    </source>
</evidence>
<comment type="cofactor">
    <cofactor evidence="1">
        <name>Mg(2+)</name>
        <dbReference type="ChEBI" id="CHEBI:18420"/>
    </cofactor>
</comment>
<dbReference type="Pfam" id="PF00483">
    <property type="entry name" value="NTP_transferase"/>
    <property type="match status" value="1"/>
</dbReference>
<dbReference type="FunFam" id="3.90.550.10:FF:000023">
    <property type="entry name" value="Glucose-1-phosphate thymidylyltransferase"/>
    <property type="match status" value="1"/>
</dbReference>
<dbReference type="GO" id="GO:0008879">
    <property type="term" value="F:glucose-1-phosphate thymidylyltransferase activity"/>
    <property type="evidence" value="ECO:0007669"/>
    <property type="project" value="UniProtKB-EC"/>
</dbReference>
<evidence type="ECO:0000256" key="6">
    <source>
        <dbReference type="ARBA" id="ARBA00022695"/>
    </source>
</evidence>